<proteinExistence type="predicted"/>
<sequence length="77" mass="8873">MGLVTGLLTFPVSAPLRGLIWLAERIQDQAEMELHSPTSVRRRLEEIEEARRAGEISEEEERQAVEEVLQRMTATRR</sequence>
<dbReference type="Pfam" id="PF05120">
    <property type="entry name" value="GvpG"/>
    <property type="match status" value="1"/>
</dbReference>
<dbReference type="OrthoDB" id="3541554at2"/>
<organism evidence="1 2">
    <name type="scientific">Nonomuraea aridisoli</name>
    <dbReference type="NCBI Taxonomy" id="2070368"/>
    <lineage>
        <taxon>Bacteria</taxon>
        <taxon>Bacillati</taxon>
        <taxon>Actinomycetota</taxon>
        <taxon>Actinomycetes</taxon>
        <taxon>Streptosporangiales</taxon>
        <taxon>Streptosporangiaceae</taxon>
        <taxon>Nonomuraea</taxon>
    </lineage>
</organism>
<gene>
    <name evidence="1" type="ORF">C1J01_16605</name>
</gene>
<dbReference type="InterPro" id="IPR007804">
    <property type="entry name" value="GvpG"/>
</dbReference>
<dbReference type="AlphaFoldDB" id="A0A2W2EMR1"/>
<evidence type="ECO:0000313" key="1">
    <source>
        <dbReference type="EMBL" id="PZG17885.1"/>
    </source>
</evidence>
<name>A0A2W2EMR1_9ACTN</name>
<accession>A0A2W2EMR1</accession>
<dbReference type="Proteomes" id="UP000249304">
    <property type="component" value="Unassembled WGS sequence"/>
</dbReference>
<protein>
    <submittedName>
        <fullName evidence="1">Gas vesicle protein G</fullName>
    </submittedName>
</protein>
<keyword evidence="2" id="KW-1185">Reference proteome</keyword>
<comment type="caution">
    <text evidence="1">The sequence shown here is derived from an EMBL/GenBank/DDBJ whole genome shotgun (WGS) entry which is preliminary data.</text>
</comment>
<reference evidence="1 2" key="1">
    <citation type="submission" date="2018-01" db="EMBL/GenBank/DDBJ databases">
        <title>Draft genome sequence of Nonomuraea sp. KC333.</title>
        <authorList>
            <person name="Sahin N."/>
            <person name="Saygin H."/>
            <person name="Ay H."/>
        </authorList>
    </citation>
    <scope>NUCLEOTIDE SEQUENCE [LARGE SCALE GENOMIC DNA]</scope>
    <source>
        <strain evidence="1 2">KC333</strain>
    </source>
</reference>
<dbReference type="EMBL" id="POUD01000060">
    <property type="protein sequence ID" value="PZG17885.1"/>
    <property type="molecule type" value="Genomic_DNA"/>
</dbReference>
<evidence type="ECO:0000313" key="2">
    <source>
        <dbReference type="Proteomes" id="UP000249304"/>
    </source>
</evidence>
<dbReference type="RefSeq" id="WP_111179883.1">
    <property type="nucleotide sequence ID" value="NZ_POUD01000060.1"/>
</dbReference>